<reference evidence="2" key="1">
    <citation type="submission" date="2016-10" db="EMBL/GenBank/DDBJ databases">
        <title>Sequence of Gallionella enrichment culture.</title>
        <authorList>
            <person name="Poehlein A."/>
            <person name="Muehling M."/>
            <person name="Daniel R."/>
        </authorList>
    </citation>
    <scope>NUCLEOTIDE SEQUENCE</scope>
</reference>
<protein>
    <submittedName>
        <fullName evidence="2">Uncharacterized protein</fullName>
    </submittedName>
</protein>
<name>A0A1J5PGM5_9ZZZZ</name>
<evidence type="ECO:0000256" key="1">
    <source>
        <dbReference type="SAM" id="MobiDB-lite"/>
    </source>
</evidence>
<sequence>MNAKRGRRHQPPIEAGFCYRVLAIENSQPPAGHRPCAANRRHQSLPCTAALAGRVCRQCFLLSYNLNFLAACAPALLLCTISGRAGIARIPKAHPKFQPRHRHRMPTLDTGAALRDHRTRPTGATQPPSPPSDIWIGAEAPAYVDRQKVAIAAVRTGSGCGRVRLTVSVSP</sequence>
<evidence type="ECO:0000313" key="2">
    <source>
        <dbReference type="EMBL" id="OIQ66708.1"/>
    </source>
</evidence>
<feature type="region of interest" description="Disordered" evidence="1">
    <location>
        <begin position="113"/>
        <end position="132"/>
    </location>
</feature>
<accession>A0A1J5PGM5</accession>
<organism evidence="2">
    <name type="scientific">mine drainage metagenome</name>
    <dbReference type="NCBI Taxonomy" id="410659"/>
    <lineage>
        <taxon>unclassified sequences</taxon>
        <taxon>metagenomes</taxon>
        <taxon>ecological metagenomes</taxon>
    </lineage>
</organism>
<dbReference type="EMBL" id="MLJW01006414">
    <property type="protein sequence ID" value="OIQ66708.1"/>
    <property type="molecule type" value="Genomic_DNA"/>
</dbReference>
<dbReference type="AlphaFoldDB" id="A0A1J5PGM5"/>
<proteinExistence type="predicted"/>
<comment type="caution">
    <text evidence="2">The sequence shown here is derived from an EMBL/GenBank/DDBJ whole genome shotgun (WGS) entry which is preliminary data.</text>
</comment>
<gene>
    <name evidence="2" type="ORF">GALL_517190</name>
</gene>